<feature type="transmembrane region" description="Helical" evidence="9">
    <location>
        <begin position="12"/>
        <end position="39"/>
    </location>
</feature>
<dbReference type="Gene3D" id="1.10.1200.120">
    <property type="entry name" value="Large-conductance mechanosensitive channel, MscL, domain 1"/>
    <property type="match status" value="1"/>
</dbReference>
<dbReference type="SUPFAM" id="SSF81330">
    <property type="entry name" value="Gated mechanosensitive channel"/>
    <property type="match status" value="1"/>
</dbReference>
<keyword evidence="2 9" id="KW-0813">Transport</keyword>
<gene>
    <name evidence="9" type="primary">mscL</name>
    <name evidence="10" type="ORF">FHX53_001598</name>
</gene>
<evidence type="ECO:0000313" key="10">
    <source>
        <dbReference type="EMBL" id="MBA8848006.1"/>
    </source>
</evidence>
<comment type="subunit">
    <text evidence="9">Homopentamer.</text>
</comment>
<organism evidence="10 11">
    <name type="scientific">Microcella alkalica</name>
    <dbReference type="NCBI Taxonomy" id="355930"/>
    <lineage>
        <taxon>Bacteria</taxon>
        <taxon>Bacillati</taxon>
        <taxon>Actinomycetota</taxon>
        <taxon>Actinomycetes</taxon>
        <taxon>Micrococcales</taxon>
        <taxon>Microbacteriaceae</taxon>
        <taxon>Microcella</taxon>
    </lineage>
</organism>
<dbReference type="AlphaFoldDB" id="A0A839E9T4"/>
<evidence type="ECO:0000256" key="4">
    <source>
        <dbReference type="ARBA" id="ARBA00022692"/>
    </source>
</evidence>
<keyword evidence="11" id="KW-1185">Reference proteome</keyword>
<dbReference type="GO" id="GO:0008381">
    <property type="term" value="F:mechanosensitive monoatomic ion channel activity"/>
    <property type="evidence" value="ECO:0007669"/>
    <property type="project" value="UniProtKB-UniRule"/>
</dbReference>
<keyword evidence="7 9" id="KW-0472">Membrane</keyword>
<evidence type="ECO:0000256" key="2">
    <source>
        <dbReference type="ARBA" id="ARBA00022448"/>
    </source>
</evidence>
<comment type="subcellular location">
    <subcellularLocation>
        <location evidence="9">Cell membrane</location>
        <topology evidence="9">Multi-pass membrane protein</topology>
    </subcellularLocation>
    <subcellularLocation>
        <location evidence="1">Membrane</location>
        <topology evidence="1">Multi-pass membrane protein</topology>
    </subcellularLocation>
</comment>
<dbReference type="Pfam" id="PF01741">
    <property type="entry name" value="MscL"/>
    <property type="match status" value="1"/>
</dbReference>
<feature type="transmembrane region" description="Helical" evidence="9">
    <location>
        <begin position="71"/>
        <end position="94"/>
    </location>
</feature>
<protein>
    <recommendedName>
        <fullName evidence="9">Large-conductance mechanosensitive channel</fullName>
    </recommendedName>
</protein>
<dbReference type="Proteomes" id="UP000585905">
    <property type="component" value="Unassembled WGS sequence"/>
</dbReference>
<evidence type="ECO:0000313" key="11">
    <source>
        <dbReference type="Proteomes" id="UP000585905"/>
    </source>
</evidence>
<proteinExistence type="inferred from homology"/>
<comment type="function">
    <text evidence="9">Channel that opens in response to stretch forces in the membrane lipid bilayer. May participate in the regulation of osmotic pressure changes within the cell.</text>
</comment>
<dbReference type="NCBIfam" id="TIGR00220">
    <property type="entry name" value="mscL"/>
    <property type="match status" value="1"/>
</dbReference>
<evidence type="ECO:0000256" key="7">
    <source>
        <dbReference type="ARBA" id="ARBA00023136"/>
    </source>
</evidence>
<dbReference type="GO" id="GO:0005886">
    <property type="term" value="C:plasma membrane"/>
    <property type="evidence" value="ECO:0007669"/>
    <property type="project" value="UniProtKB-SubCell"/>
</dbReference>
<evidence type="ECO:0000256" key="6">
    <source>
        <dbReference type="ARBA" id="ARBA00023065"/>
    </source>
</evidence>
<evidence type="ECO:0000256" key="8">
    <source>
        <dbReference type="ARBA" id="ARBA00023303"/>
    </source>
</evidence>
<comment type="similarity">
    <text evidence="9">Belongs to the MscL family.</text>
</comment>
<evidence type="ECO:0000256" key="9">
    <source>
        <dbReference type="HAMAP-Rule" id="MF_00115"/>
    </source>
</evidence>
<dbReference type="PANTHER" id="PTHR30266:SF2">
    <property type="entry name" value="LARGE-CONDUCTANCE MECHANOSENSITIVE CHANNEL"/>
    <property type="match status" value="1"/>
</dbReference>
<dbReference type="InterPro" id="IPR001185">
    <property type="entry name" value="MS_channel"/>
</dbReference>
<reference evidence="10 11" key="1">
    <citation type="submission" date="2020-07" db="EMBL/GenBank/DDBJ databases">
        <title>Sequencing the genomes of 1000 actinobacteria strains.</title>
        <authorList>
            <person name="Klenk H.-P."/>
        </authorList>
    </citation>
    <scope>NUCLEOTIDE SEQUENCE [LARGE SCALE GENOMIC DNA]</scope>
    <source>
        <strain evidence="10 11">DSM 19663</strain>
    </source>
</reference>
<dbReference type="EMBL" id="JACGWX010000003">
    <property type="protein sequence ID" value="MBA8848006.1"/>
    <property type="molecule type" value="Genomic_DNA"/>
</dbReference>
<dbReference type="PRINTS" id="PR01264">
    <property type="entry name" value="MECHCHANNEL"/>
</dbReference>
<sequence length="145" mass="15044">MFSGFKAFILRGNVIELAVAVVVGTAFTALVNAIVTAVINPAIGALFSAKSLSTALVVEIPTVMGDEPARLMVGAVLAALLNFLIVAAVVYFALVMPMNALAKRAEAARQAGQPVTAADEPPSERELLSDIRDLLARRDAAGPQA</sequence>
<dbReference type="InterPro" id="IPR036019">
    <property type="entry name" value="MscL_channel"/>
</dbReference>
<evidence type="ECO:0000256" key="1">
    <source>
        <dbReference type="ARBA" id="ARBA00004141"/>
    </source>
</evidence>
<keyword evidence="3 9" id="KW-1003">Cell membrane</keyword>
<keyword evidence="8 9" id="KW-0407">Ion channel</keyword>
<evidence type="ECO:0000256" key="5">
    <source>
        <dbReference type="ARBA" id="ARBA00022989"/>
    </source>
</evidence>
<keyword evidence="6 9" id="KW-0406">Ion transport</keyword>
<keyword evidence="4 9" id="KW-0812">Transmembrane</keyword>
<name>A0A839E9T4_9MICO</name>
<evidence type="ECO:0000256" key="3">
    <source>
        <dbReference type="ARBA" id="ARBA00022475"/>
    </source>
</evidence>
<dbReference type="HAMAP" id="MF_00115">
    <property type="entry name" value="MscL"/>
    <property type="match status" value="1"/>
</dbReference>
<keyword evidence="5 9" id="KW-1133">Transmembrane helix</keyword>
<dbReference type="InterPro" id="IPR037673">
    <property type="entry name" value="MSC/AndL"/>
</dbReference>
<comment type="caution">
    <text evidence="10">The sequence shown here is derived from an EMBL/GenBank/DDBJ whole genome shotgun (WGS) entry which is preliminary data.</text>
</comment>
<dbReference type="PANTHER" id="PTHR30266">
    <property type="entry name" value="MECHANOSENSITIVE CHANNEL MSCL"/>
    <property type="match status" value="1"/>
</dbReference>
<dbReference type="RefSeq" id="WP_182490815.1">
    <property type="nucleotide sequence ID" value="NZ_BAAAOV010000001.1"/>
</dbReference>
<accession>A0A839E9T4</accession>